<organism evidence="2 3">
    <name type="scientific">Actinomadura meridiana</name>
    <dbReference type="NCBI Taxonomy" id="559626"/>
    <lineage>
        <taxon>Bacteria</taxon>
        <taxon>Bacillati</taxon>
        <taxon>Actinomycetota</taxon>
        <taxon>Actinomycetes</taxon>
        <taxon>Streptosporangiales</taxon>
        <taxon>Thermomonosporaceae</taxon>
        <taxon>Actinomadura</taxon>
    </lineage>
</organism>
<feature type="compositionally biased region" description="Basic and acidic residues" evidence="1">
    <location>
        <begin position="13"/>
        <end position="26"/>
    </location>
</feature>
<feature type="region of interest" description="Disordered" evidence="1">
    <location>
        <begin position="47"/>
        <end position="78"/>
    </location>
</feature>
<reference evidence="3" key="1">
    <citation type="journal article" date="2019" name="Int. J. Syst. Evol. Microbiol.">
        <title>The Global Catalogue of Microorganisms (GCM) 10K type strain sequencing project: providing services to taxonomists for standard genome sequencing and annotation.</title>
        <authorList>
            <consortium name="The Broad Institute Genomics Platform"/>
            <consortium name="The Broad Institute Genome Sequencing Center for Infectious Disease"/>
            <person name="Wu L."/>
            <person name="Ma J."/>
        </authorList>
    </citation>
    <scope>NUCLEOTIDE SEQUENCE [LARGE SCALE GENOMIC DNA]</scope>
    <source>
        <strain evidence="3">JCM 17440</strain>
    </source>
</reference>
<accession>A0ABP8CAI8</accession>
<protein>
    <submittedName>
        <fullName evidence="2">Uncharacterized protein</fullName>
    </submittedName>
</protein>
<evidence type="ECO:0000313" key="2">
    <source>
        <dbReference type="EMBL" id="GAA4236597.1"/>
    </source>
</evidence>
<evidence type="ECO:0000256" key="1">
    <source>
        <dbReference type="SAM" id="MobiDB-lite"/>
    </source>
</evidence>
<comment type="caution">
    <text evidence="2">The sequence shown here is derived from an EMBL/GenBank/DDBJ whole genome shotgun (WGS) entry which is preliminary data.</text>
</comment>
<proteinExistence type="predicted"/>
<evidence type="ECO:0000313" key="3">
    <source>
        <dbReference type="Proteomes" id="UP001501710"/>
    </source>
</evidence>
<name>A0ABP8CAI8_9ACTN</name>
<feature type="compositionally biased region" description="Low complexity" evidence="1">
    <location>
        <begin position="64"/>
        <end position="78"/>
    </location>
</feature>
<dbReference type="Proteomes" id="UP001501710">
    <property type="component" value="Unassembled WGS sequence"/>
</dbReference>
<sequence>MPATAACSASNCLRRDSDAPQTEHHSSTCRAVIVRCPFSIIETDDGALHPARSAKARPERPLPSRNARSFAPRSSRAA</sequence>
<gene>
    <name evidence="2" type="ORF">GCM10022254_46640</name>
</gene>
<feature type="region of interest" description="Disordered" evidence="1">
    <location>
        <begin position="1"/>
        <end position="26"/>
    </location>
</feature>
<dbReference type="EMBL" id="BAABAS010000015">
    <property type="protein sequence ID" value="GAA4236597.1"/>
    <property type="molecule type" value="Genomic_DNA"/>
</dbReference>
<keyword evidence="3" id="KW-1185">Reference proteome</keyword>